<dbReference type="Gene3D" id="2.60.40.1080">
    <property type="match status" value="3"/>
</dbReference>
<dbReference type="NCBIfam" id="TIGR04183">
    <property type="entry name" value="Por_Secre_tail"/>
    <property type="match status" value="1"/>
</dbReference>
<evidence type="ECO:0000313" key="4">
    <source>
        <dbReference type="EMBL" id="SMD33830.1"/>
    </source>
</evidence>
<accession>A0A1W2GAX3</accession>
<dbReference type="RefSeq" id="WP_084372242.1">
    <property type="nucleotide sequence ID" value="NZ_FWYF01000002.1"/>
</dbReference>
<evidence type="ECO:0000259" key="2">
    <source>
        <dbReference type="Pfam" id="PF18962"/>
    </source>
</evidence>
<sequence length="1622" mass="173213">MKTFLQQLFILLIVLTTTQVGYAQSDIVYGFDTDEEGWSNIGGNTSIAVSGGQLVMGTSSSQNRPGIKLNGPLGFSDVIYTQVEIVVQNNTAIYEELEFVVFDTDDFNVGNGEKVVFTISTEDASPQTYIVDIPINSDNQGYLNRIGIRLNETGVNVTDMFAFESITLLAETGDYFDLTIDQTGYGTVSPSTSNLPTGDVTIYASPALGYELSSWGGDGSGSDNPYVFTLDAAKTVTANFTAISSFSYDWTFGTDDDQEDWVEASATTSVASDVLTMSFDGTGTPKIVLSDLGIPSDDYPQLELIVKNNTTVLGDNDTNADGMRIVTTNDNADTKYIRFDHTASDADFQTYTIDLAGGNYTGYITNLELQGIRDGNPGSIEVENIRLISALPEHALTTAATGYGLVDVASGTYPEGDLEITATPTLGHEFVNWTGDVTSTDNPLTLTLDADKSVTANFSPITDYTYEWEFDTDDDTEGWTTTTNATATVASGVVNLAFDGSGRPKLIFDALALVADDYPFMEVTVKNNTAVDSESGDGMRVATYNGTDFAFTFFDHSASDVEFHTYTIDLRTAKYNGIIQQIEVHGIHGATVGNVDIDRVRLLQKADQTITFEALDEAFVGQDPFELTATASSSLEVTYASGNTDVATVSGSTVTIVGEGTAVITASQVGDDLYNAATDVEQTLTVSTVDLWALVVSQSGYGTVDIASGSYPEGDIDLTAASVFGHEFVNWTGDVTSTDNPLTLTLDADKGITANFSPTLDFVYDWGFDTDDDMEDWINQSADVTVEGGLATMAISGNVPKVVRTGLAIPTENYPVISVRLKNNTAVDGTDGSTCMRIATGISGESGYNYYNFDETVVPIPDGEYEIYNIILGERTSYTGFLEEIQFIGPRQLDLEDPDVLATASVVIDYIKLSTMADQFIDVTAVDAYVGGLPVELPSTSNAGLEITYESSNTSVATVEGNILTIVATEAATAEITANQAGNEYYNAAPEVTVALNVTVTDLYDLTITKTGAGLVDVATGTYPTGEMTLEATSVLGYEFSSWTGDVISTDNPLTINLTTDLAIEAIFTRDESFSFEWNFDTDDDMEGWVTNSNAEATVSGGVLTMNITGNAPKIEYYDLGIDPDDYVMMEISLQNNTGVGPDDGSSTNMRIAYDPYDPTEDPEPGFKYYNIDGTANDADQVVYQIPLADQANYRNVDFIEALGFVGPRQQGSGTVVIDYIKLLPKQSQSITFDELVAVAEGDAAFNLTASASSGLDVTYSSSNLDVATVDGHTVTIVGAGTTEITASQEGDYIYLAAEDQVQTLTVNGEKLDQVITISTISDQWNTRTESINIEASTNSSLTLDYDVTGPATLTGSALTLTGELGTVTVSVSQEGDDTYKSASESISFDVVSCAEVTLSLATTHISCFGSDDGAIDLTVNGPEGYAVSWSSGSDAEDVSALSPGEYTAIVTYEGGCSLTESVTLTSPVALTVEADVTDGEIALTVAGGTSPYSFDWSHGVTSQNVSGLSAGEYTVAITDENGCEVSGTYMVETTVTAVSPNDFEFTVSVFPNPVSEYLTLNSNLENIQLNIEVLDMSGKLLMSKEVNDNNHQLSLGQLQAGQYLLKISTRNNSMVHHVIKR</sequence>
<gene>
    <name evidence="4" type="ORF">SAMN04488029_1693</name>
</gene>
<feature type="domain" description="Bacterial repeat" evidence="3">
    <location>
        <begin position="395"/>
        <end position="461"/>
    </location>
</feature>
<dbReference type="STRING" id="692418.SAMN04488029_1693"/>
<dbReference type="SUPFAM" id="SSF49373">
    <property type="entry name" value="Invasin/intimin cell-adhesion fragments"/>
    <property type="match status" value="2"/>
</dbReference>
<keyword evidence="1" id="KW-0732">Signal</keyword>
<dbReference type="InterPro" id="IPR025667">
    <property type="entry name" value="SprB_repeat"/>
</dbReference>
<dbReference type="Pfam" id="PF18998">
    <property type="entry name" value="Flg_new_2"/>
    <property type="match status" value="4"/>
</dbReference>
<proteinExistence type="predicted"/>
<feature type="signal peptide" evidence="1">
    <location>
        <begin position="1"/>
        <end position="23"/>
    </location>
</feature>
<dbReference type="InterPro" id="IPR008964">
    <property type="entry name" value="Invasin/intimin_cell_adhesion"/>
</dbReference>
<dbReference type="OrthoDB" id="9786188at2"/>
<feature type="chain" id="PRO_5013275272" evidence="1">
    <location>
        <begin position="24"/>
        <end position="1622"/>
    </location>
</feature>
<keyword evidence="5" id="KW-1185">Reference proteome</keyword>
<name>A0A1W2GAX3_REIFA</name>
<dbReference type="Pfam" id="PF18962">
    <property type="entry name" value="Por_Secre_tail"/>
    <property type="match status" value="1"/>
</dbReference>
<reference evidence="4 5" key="1">
    <citation type="submission" date="2017-04" db="EMBL/GenBank/DDBJ databases">
        <authorList>
            <person name="Afonso C.L."/>
            <person name="Miller P.J."/>
            <person name="Scott M.A."/>
            <person name="Spackman E."/>
            <person name="Goraichik I."/>
            <person name="Dimitrov K.M."/>
            <person name="Suarez D.L."/>
            <person name="Swayne D.E."/>
        </authorList>
    </citation>
    <scope>NUCLEOTIDE SEQUENCE [LARGE SCALE GENOMIC DNA]</scope>
    <source>
        <strain evidence="4 5">DSM 26133</strain>
    </source>
</reference>
<dbReference type="InterPro" id="IPR044060">
    <property type="entry name" value="Bacterial_rp_domain"/>
</dbReference>
<feature type="domain" description="Bacterial repeat" evidence="3">
    <location>
        <begin position="177"/>
        <end position="243"/>
    </location>
</feature>
<dbReference type="Pfam" id="PF13573">
    <property type="entry name" value="SprB"/>
    <property type="match status" value="1"/>
</dbReference>
<dbReference type="Gene3D" id="2.60.40.740">
    <property type="match status" value="1"/>
</dbReference>
<dbReference type="InterPro" id="IPR026444">
    <property type="entry name" value="Secre_tail"/>
</dbReference>
<dbReference type="EMBL" id="FWYF01000002">
    <property type="protein sequence ID" value="SMD33830.1"/>
    <property type="molecule type" value="Genomic_DNA"/>
</dbReference>
<feature type="domain" description="Bacterial repeat" evidence="3">
    <location>
        <begin position="1004"/>
        <end position="1071"/>
    </location>
</feature>
<evidence type="ECO:0000256" key="1">
    <source>
        <dbReference type="SAM" id="SignalP"/>
    </source>
</evidence>
<dbReference type="Proteomes" id="UP000192472">
    <property type="component" value="Unassembled WGS sequence"/>
</dbReference>
<feature type="domain" description="Bacterial repeat" evidence="3">
    <location>
        <begin position="694"/>
        <end position="758"/>
    </location>
</feature>
<organism evidence="4 5">
    <name type="scientific">Reichenbachiella faecimaris</name>
    <dbReference type="NCBI Taxonomy" id="692418"/>
    <lineage>
        <taxon>Bacteria</taxon>
        <taxon>Pseudomonadati</taxon>
        <taxon>Bacteroidota</taxon>
        <taxon>Cytophagia</taxon>
        <taxon>Cytophagales</taxon>
        <taxon>Reichenbachiellaceae</taxon>
        <taxon>Reichenbachiella</taxon>
    </lineage>
</organism>
<evidence type="ECO:0000259" key="3">
    <source>
        <dbReference type="Pfam" id="PF18998"/>
    </source>
</evidence>
<feature type="domain" description="Secretion system C-terminal sorting" evidence="2">
    <location>
        <begin position="1550"/>
        <end position="1620"/>
    </location>
</feature>
<evidence type="ECO:0000313" key="5">
    <source>
        <dbReference type="Proteomes" id="UP000192472"/>
    </source>
</evidence>
<protein>
    <submittedName>
        <fullName evidence="4">Por secretion system C-terminal sorting domain-containing protein</fullName>
    </submittedName>
</protein>